<comment type="caution">
    <text evidence="1">The sequence shown here is derived from an EMBL/GenBank/DDBJ whole genome shotgun (WGS) entry which is preliminary data.</text>
</comment>
<name>A0A644XU34_9ZZZZ</name>
<protein>
    <submittedName>
        <fullName evidence="1">Uncharacterized protein</fullName>
    </submittedName>
</protein>
<dbReference type="AlphaFoldDB" id="A0A644XU34"/>
<evidence type="ECO:0000313" key="1">
    <source>
        <dbReference type="EMBL" id="MPM19665.1"/>
    </source>
</evidence>
<proteinExistence type="predicted"/>
<reference evidence="1" key="1">
    <citation type="submission" date="2019-08" db="EMBL/GenBank/DDBJ databases">
        <authorList>
            <person name="Kucharzyk K."/>
            <person name="Murdoch R.W."/>
            <person name="Higgins S."/>
            <person name="Loffler F."/>
        </authorList>
    </citation>
    <scope>NUCLEOTIDE SEQUENCE</scope>
</reference>
<dbReference type="EMBL" id="VSSQ01003219">
    <property type="protein sequence ID" value="MPM19665.1"/>
    <property type="molecule type" value="Genomic_DNA"/>
</dbReference>
<sequence>MVLTGKQGPDMIKSNYLCGGRVSSKKTKNTRSRRATAAARMIGEDFYVETVGKHHAASGRIRTQIGADSLYSHFLCPGKGREAVRLRRKRVHRFSLQRLLRQYRPRERGNCPGGLRADDGAVPIYLSLFSLRADD</sequence>
<organism evidence="1">
    <name type="scientific">bioreactor metagenome</name>
    <dbReference type="NCBI Taxonomy" id="1076179"/>
    <lineage>
        <taxon>unclassified sequences</taxon>
        <taxon>metagenomes</taxon>
        <taxon>ecological metagenomes</taxon>
    </lineage>
</organism>
<gene>
    <name evidence="1" type="ORF">SDC9_66091</name>
</gene>
<accession>A0A644XU34</accession>